<dbReference type="Pfam" id="PF02687">
    <property type="entry name" value="FtsX"/>
    <property type="match status" value="2"/>
</dbReference>
<keyword evidence="8" id="KW-0804">Transcription</keyword>
<dbReference type="Pfam" id="PF12833">
    <property type="entry name" value="HTH_18"/>
    <property type="match status" value="1"/>
</dbReference>
<dbReference type="SMART" id="SM00342">
    <property type="entry name" value="HTH_ARAC"/>
    <property type="match status" value="1"/>
</dbReference>
<keyword evidence="6 11" id="KW-0238">DNA-binding</keyword>
<feature type="transmembrane region" description="Helical" evidence="9">
    <location>
        <begin position="12"/>
        <end position="31"/>
    </location>
</feature>
<feature type="transmembrane region" description="Helical" evidence="9">
    <location>
        <begin position="1094"/>
        <end position="1119"/>
    </location>
</feature>
<keyword evidence="12" id="KW-1185">Reference proteome</keyword>
<dbReference type="STRING" id="692418.SAMN04488029_2233"/>
<dbReference type="InterPro" id="IPR050250">
    <property type="entry name" value="Macrolide_Exporter_MacB"/>
</dbReference>
<evidence type="ECO:0000256" key="3">
    <source>
        <dbReference type="ARBA" id="ARBA00022692"/>
    </source>
</evidence>
<evidence type="ECO:0000256" key="4">
    <source>
        <dbReference type="ARBA" id="ARBA00022989"/>
    </source>
</evidence>
<dbReference type="GO" id="GO:0005886">
    <property type="term" value="C:plasma membrane"/>
    <property type="evidence" value="ECO:0007669"/>
    <property type="project" value="UniProtKB-SubCell"/>
</dbReference>
<feature type="transmembrane region" description="Helical" evidence="9">
    <location>
        <begin position="706"/>
        <end position="728"/>
    </location>
</feature>
<evidence type="ECO:0000256" key="7">
    <source>
        <dbReference type="ARBA" id="ARBA00023136"/>
    </source>
</evidence>
<feature type="transmembrane region" description="Helical" evidence="9">
    <location>
        <begin position="654"/>
        <end position="675"/>
    </location>
</feature>
<evidence type="ECO:0000259" key="10">
    <source>
        <dbReference type="PROSITE" id="PS01124"/>
    </source>
</evidence>
<accession>A0A1W2GF48</accession>
<feature type="transmembrane region" description="Helical" evidence="9">
    <location>
        <begin position="1139"/>
        <end position="1163"/>
    </location>
</feature>
<dbReference type="SUPFAM" id="SSF46689">
    <property type="entry name" value="Homeodomain-like"/>
    <property type="match status" value="1"/>
</dbReference>
<dbReference type="GO" id="GO:0003700">
    <property type="term" value="F:DNA-binding transcription factor activity"/>
    <property type="evidence" value="ECO:0007669"/>
    <property type="project" value="InterPro"/>
</dbReference>
<dbReference type="PROSITE" id="PS00041">
    <property type="entry name" value="HTH_ARAC_FAMILY_1"/>
    <property type="match status" value="1"/>
</dbReference>
<evidence type="ECO:0000313" key="11">
    <source>
        <dbReference type="EMBL" id="SMD34886.1"/>
    </source>
</evidence>
<feature type="transmembrane region" description="Helical" evidence="9">
    <location>
        <begin position="1050"/>
        <end position="1074"/>
    </location>
</feature>
<protein>
    <submittedName>
        <fullName evidence="11">AraC-type DNA-binding protein</fullName>
    </submittedName>
</protein>
<dbReference type="InterPro" id="IPR009057">
    <property type="entry name" value="Homeodomain-like_sf"/>
</dbReference>
<dbReference type="InterPro" id="IPR018060">
    <property type="entry name" value="HTH_AraC"/>
</dbReference>
<dbReference type="InterPro" id="IPR003838">
    <property type="entry name" value="ABC3_permease_C"/>
</dbReference>
<feature type="transmembrane region" description="Helical" evidence="9">
    <location>
        <begin position="748"/>
        <end position="776"/>
    </location>
</feature>
<keyword evidence="3 9" id="KW-0812">Transmembrane</keyword>
<dbReference type="GO" id="GO:0043565">
    <property type="term" value="F:sequence-specific DNA binding"/>
    <property type="evidence" value="ECO:0007669"/>
    <property type="project" value="InterPro"/>
</dbReference>
<dbReference type="EMBL" id="FWYF01000002">
    <property type="protein sequence ID" value="SMD34886.1"/>
    <property type="molecule type" value="Genomic_DNA"/>
</dbReference>
<dbReference type="RefSeq" id="WP_084372893.1">
    <property type="nucleotide sequence ID" value="NZ_FWYF01000002.1"/>
</dbReference>
<dbReference type="Proteomes" id="UP000192472">
    <property type="component" value="Unassembled WGS sequence"/>
</dbReference>
<proteinExistence type="predicted"/>
<feature type="transmembrane region" description="Helical" evidence="9">
    <location>
        <begin position="382"/>
        <end position="405"/>
    </location>
</feature>
<evidence type="ECO:0000256" key="5">
    <source>
        <dbReference type="ARBA" id="ARBA00023015"/>
    </source>
</evidence>
<name>A0A1W2GF48_REIFA</name>
<feature type="domain" description="HTH araC/xylS-type" evidence="10">
    <location>
        <begin position="226"/>
        <end position="327"/>
    </location>
</feature>
<feature type="transmembrane region" description="Helical" evidence="9">
    <location>
        <begin position="159"/>
        <end position="190"/>
    </location>
</feature>
<feature type="transmembrane region" description="Helical" evidence="9">
    <location>
        <begin position="38"/>
        <end position="57"/>
    </location>
</feature>
<dbReference type="PRINTS" id="PR00032">
    <property type="entry name" value="HTHARAC"/>
</dbReference>
<comment type="subcellular location">
    <subcellularLocation>
        <location evidence="1">Cell membrane</location>
        <topology evidence="1">Multi-pass membrane protein</topology>
    </subcellularLocation>
</comment>
<evidence type="ECO:0000256" key="6">
    <source>
        <dbReference type="ARBA" id="ARBA00023125"/>
    </source>
</evidence>
<dbReference type="GO" id="GO:0022857">
    <property type="term" value="F:transmembrane transporter activity"/>
    <property type="evidence" value="ECO:0007669"/>
    <property type="project" value="TreeGrafter"/>
</dbReference>
<dbReference type="InterPro" id="IPR025857">
    <property type="entry name" value="MacB_PCD"/>
</dbReference>
<dbReference type="Gene3D" id="1.10.10.60">
    <property type="entry name" value="Homeodomain-like"/>
    <property type="match status" value="2"/>
</dbReference>
<feature type="transmembrane region" description="Helical" evidence="9">
    <location>
        <begin position="94"/>
        <end position="123"/>
    </location>
</feature>
<keyword evidence="2" id="KW-1003">Cell membrane</keyword>
<gene>
    <name evidence="11" type="ORF">SAMN04488029_2233</name>
</gene>
<organism evidence="11 12">
    <name type="scientific">Reichenbachiella faecimaris</name>
    <dbReference type="NCBI Taxonomy" id="692418"/>
    <lineage>
        <taxon>Bacteria</taxon>
        <taxon>Pseudomonadati</taxon>
        <taxon>Bacteroidota</taxon>
        <taxon>Cytophagia</taxon>
        <taxon>Cytophagales</taxon>
        <taxon>Reichenbachiellaceae</taxon>
        <taxon>Reichenbachiella</taxon>
    </lineage>
</organism>
<sequence>MDQWMTWPWMEMLMACTCLTGLGLVFFLILNRFPASRFLGQLVIVYLGFALFSHFVSDEFWRELSLMAPALSLSWYGSAFFTQNSRISPKHVGLISLAIVLATAAYYFDQLWLVNCLTIVILFDSVQKVKKEAASRGIFWFQNSGARIVWFRNYFGLNILLLLSFLFLGQILSIEFIWAGILINFLFIYIQIFRESGFASPIPVSNKYKKSTLSAAQKAGIVENLDKLLVETKFYLKDDISLGGLATQLHTTTHHLSQVLNENKGVSFQELISQYRIREARHLLKDPEQKNTKVENIAALVGYNSKSAFNTAFKRHTGLTPSEYRDRKDVRSYREVLLPNRKKPSSTGRTFSLSHLFTKKLKRTMITNFFKTFIRTLNRNKVFTFINLFGLTVGFTCSILIYLFIAHELSYDQSLPNHENIYRISWIAEHSQTRTPHPMAQAIRRDFPEVKNAVSFSPWYGTGLTKQEIKVENKQLKLKFDEPDFYFADSTFLDVFQLEVVAGDQEALKEPNTLVITEAMAIKYFGEANAIGQILNVSDMPMEVSLVVKGMPKNAHFHFNALISYETVKAINPESHWMTWADFGHFNYILMEEGSSPSDLQSKIGDWVLQYLNWDSGAKDRFDTGQIRFELQPIADIHLHSHLRWELENNGNILYVYILIGTMFFILIIAAINYVNLTTAKSVERAKEIGVRKTLGAVSRHLTAQFYLESVLFCFVALILALGLTGLVMNHFNQLADKTFSFNDLLDYAFIGKALLLCFAIGLLAGIYPAIFLSSFKPSDVLKGKLSVAGESNRLRSLLVVCQFIVSAILITSSLIILKQIDFMQSKELGFDQEAVISIPIPSSVEHGGINLSEARAIQNELRAITGVKQVSAASNLPGSQFDNHPVTSVKYHPDYLDATEVFVDFGLTELLGFELVSGRALQSSYAADSAGTNVLINETAARSLNLKQPIGEKLAWHLGGYDLEITVIGVVKDFHYKSLHQTINPLIIQHRPELLNHMVLKLDGKNFQQTLEAIEMTYTKFDQEEAFEFHFLDQQLGDLYESEVRTLSVFSIFTCVALFLACLGLLGIALAMLSQKVKEVGIRKILGARPIQIIQMIFAQFAALVGIALAIGLPIAHLLMQEWLMEFPYQTTLGFMPFVWSAVALLTVALASVSMVVLKIAATSPVKALRYE</sequence>
<dbReference type="InterPro" id="IPR018062">
    <property type="entry name" value="HTH_AraC-typ_CS"/>
</dbReference>
<evidence type="ECO:0000256" key="1">
    <source>
        <dbReference type="ARBA" id="ARBA00004651"/>
    </source>
</evidence>
<dbReference type="InterPro" id="IPR020449">
    <property type="entry name" value="Tscrpt_reg_AraC-type_HTH"/>
</dbReference>
<evidence type="ECO:0000313" key="12">
    <source>
        <dbReference type="Proteomes" id="UP000192472"/>
    </source>
</evidence>
<keyword evidence="4 9" id="KW-1133">Transmembrane helix</keyword>
<dbReference type="PANTHER" id="PTHR30572:SF18">
    <property type="entry name" value="ABC-TYPE MACROLIDE FAMILY EXPORT SYSTEM PERMEASE COMPONENT 2"/>
    <property type="match status" value="1"/>
</dbReference>
<dbReference type="OrthoDB" id="973284at2"/>
<dbReference type="PANTHER" id="PTHR30572">
    <property type="entry name" value="MEMBRANE COMPONENT OF TRANSPORTER-RELATED"/>
    <property type="match status" value="1"/>
</dbReference>
<dbReference type="PROSITE" id="PS01124">
    <property type="entry name" value="HTH_ARAC_FAMILY_2"/>
    <property type="match status" value="1"/>
</dbReference>
<evidence type="ECO:0000256" key="2">
    <source>
        <dbReference type="ARBA" id="ARBA00022475"/>
    </source>
</evidence>
<dbReference type="AlphaFoldDB" id="A0A1W2GF48"/>
<evidence type="ECO:0000256" key="9">
    <source>
        <dbReference type="SAM" id="Phobius"/>
    </source>
</evidence>
<feature type="transmembrane region" description="Helical" evidence="9">
    <location>
        <begin position="797"/>
        <end position="818"/>
    </location>
</feature>
<keyword evidence="5" id="KW-0805">Transcription regulation</keyword>
<dbReference type="Pfam" id="PF12704">
    <property type="entry name" value="MacB_PCD"/>
    <property type="match status" value="2"/>
</dbReference>
<reference evidence="11 12" key="1">
    <citation type="submission" date="2017-04" db="EMBL/GenBank/DDBJ databases">
        <authorList>
            <person name="Afonso C.L."/>
            <person name="Miller P.J."/>
            <person name="Scott M.A."/>
            <person name="Spackman E."/>
            <person name="Goraichik I."/>
            <person name="Dimitrov K.M."/>
            <person name="Suarez D.L."/>
            <person name="Swayne D.E."/>
        </authorList>
    </citation>
    <scope>NUCLEOTIDE SEQUENCE [LARGE SCALE GENOMIC DNA]</scope>
    <source>
        <strain evidence="11 12">DSM 26133</strain>
    </source>
</reference>
<keyword evidence="7 9" id="KW-0472">Membrane</keyword>
<evidence type="ECO:0000256" key="8">
    <source>
        <dbReference type="ARBA" id="ARBA00023163"/>
    </source>
</evidence>